<dbReference type="STRING" id="1410606.T478_0194"/>
<dbReference type="EMBL" id="LXWN01000002">
    <property type="protein sequence ID" value="PTL87450.1"/>
    <property type="molecule type" value="Genomic_DNA"/>
</dbReference>
<dbReference type="InterPro" id="IPR029063">
    <property type="entry name" value="SAM-dependent_MTases_sf"/>
</dbReference>
<reference evidence="2" key="3">
    <citation type="submission" date="2016-05" db="EMBL/GenBank/DDBJ databases">
        <authorList>
            <person name="Lavstsen T."/>
            <person name="Jespersen J.S."/>
        </authorList>
    </citation>
    <scope>NUCLEOTIDE SEQUENCE [LARGE SCALE GENOMIC DNA]</scope>
    <source>
        <strain evidence="2">U25</strain>
    </source>
</reference>
<accession>A0A0A7V1E8</accession>
<protein>
    <submittedName>
        <fullName evidence="1">Methionine biosynthesis protein MetW</fullName>
    </submittedName>
</protein>
<dbReference type="EMBL" id="CP007026">
    <property type="protein sequence ID" value="AJA92882.1"/>
    <property type="molecule type" value="Genomic_DNA"/>
</dbReference>
<evidence type="ECO:0000313" key="2">
    <source>
        <dbReference type="EMBL" id="PTL87450.1"/>
    </source>
</evidence>
<dbReference type="SUPFAM" id="SSF53335">
    <property type="entry name" value="S-adenosyl-L-methionine-dependent methyltransferases"/>
    <property type="match status" value="1"/>
</dbReference>
<gene>
    <name evidence="1" type="primary">metW</name>
    <name evidence="2" type="ORF">A7X95_06040</name>
    <name evidence="1" type="ORF">T478_0194</name>
</gene>
<evidence type="ECO:0000313" key="3">
    <source>
        <dbReference type="Proteomes" id="UP000030944"/>
    </source>
</evidence>
<dbReference type="HOGENOM" id="CLU_1072008_0_0_2"/>
<dbReference type="Pfam" id="PF13489">
    <property type="entry name" value="Methyltransf_23"/>
    <property type="match status" value="1"/>
</dbReference>
<name>A0A0A7V1E8_9ARCH</name>
<dbReference type="PANTHER" id="PTHR43861">
    <property type="entry name" value="TRANS-ACONITATE 2-METHYLTRANSFERASE-RELATED"/>
    <property type="match status" value="1"/>
</dbReference>
<reference evidence="4" key="2">
    <citation type="submission" date="2016-05" db="EMBL/GenBank/DDBJ databases">
        <authorList>
            <person name="Dupont C."/>
            <person name="Santoro A."/>
        </authorList>
    </citation>
    <scope>NUCLEOTIDE SEQUENCE [LARGE SCALE GENOMIC DNA]</scope>
    <source>
        <strain evidence="4">U25</strain>
    </source>
</reference>
<dbReference type="Gene3D" id="3.40.50.150">
    <property type="entry name" value="Vaccinia Virus protein VP39"/>
    <property type="match status" value="1"/>
</dbReference>
<dbReference type="CDD" id="cd02440">
    <property type="entry name" value="AdoMet_MTases"/>
    <property type="match status" value="1"/>
</dbReference>
<dbReference type="Proteomes" id="UP000030944">
    <property type="component" value="Chromosome"/>
</dbReference>
<reference evidence="1 3" key="1">
    <citation type="journal article" date="2015" name="Proc. Natl. Acad. Sci. U.S.A.">
        <title>Genomic and proteomic characterization of "Candidatus Nitrosopelagicus brevis": An ammonia-oxidizing archaeon from the open ocean.</title>
        <authorList>
            <person name="Santoro A.E."/>
            <person name="Dupont C.L."/>
            <person name="Richter R.A."/>
            <person name="Craig M.T."/>
            <person name="Carini P."/>
            <person name="McIlvin M.R."/>
            <person name="Yang Y."/>
            <person name="Orsi W.D."/>
            <person name="Moran D.M."/>
            <person name="Saito M.A."/>
        </authorList>
    </citation>
    <scope>NUCLEOTIDE SEQUENCE [LARGE SCALE GENOMIC DNA]</scope>
    <source>
        <strain evidence="1">CN25</strain>
        <strain evidence="3">V2</strain>
    </source>
</reference>
<evidence type="ECO:0000313" key="4">
    <source>
        <dbReference type="Proteomes" id="UP000241022"/>
    </source>
</evidence>
<proteinExistence type="predicted"/>
<reference evidence="2 4" key="4">
    <citation type="submission" date="2018-04" db="EMBL/GenBank/DDBJ databases">
        <title>Transcriptomics of ammonia oxidizing archaea.</title>
        <authorList>
            <person name="Carini P."/>
        </authorList>
    </citation>
    <scope>NUCLEOTIDE SEQUENCE [LARGE SCALE GENOMIC DNA]</scope>
    <source>
        <strain evidence="2 4">U25</strain>
    </source>
</reference>
<dbReference type="Proteomes" id="UP000241022">
    <property type="component" value="Unassembled WGS sequence"/>
</dbReference>
<organism evidence="1 3">
    <name type="scientific">Candidatus Nitrosopelagicus brevis</name>
    <dbReference type="NCBI Taxonomy" id="1410606"/>
    <lineage>
        <taxon>Archaea</taxon>
        <taxon>Nitrososphaerota</taxon>
    </lineage>
</organism>
<keyword evidence="4" id="KW-1185">Reference proteome</keyword>
<evidence type="ECO:0000313" key="1">
    <source>
        <dbReference type="EMBL" id="AJA92882.1"/>
    </source>
</evidence>
<dbReference type="KEGG" id="nbv:T478_0194"/>
<sequence>MKMNQNIKLKKIYDKTFKKKNRVRETDEFKEVLKIDQWTGKTILDVGCGTGKLAYMIAKKGGKVKGIDYSTTAIETALSKYSHPNLSYEKVDVSKKISGKYDVIISIGTLEHMDQPYTMLKKFKSHLKPRGKIILTSPNWANPRGFILMTLWALFDAPITLADLHYLTPVDFIKWAEQLELKLNWKTIEHSWGGGDKLIADLKQRLPKVFKDMKMNVKQQKIDLFLKWINQRVVPITQLSEEGGAIGIYVLSKRK</sequence>
<dbReference type="AlphaFoldDB" id="A0A0A7V1E8"/>